<dbReference type="EMBL" id="LJPM01000605">
    <property type="protein sequence ID" value="KPW08592.1"/>
    <property type="molecule type" value="Genomic_DNA"/>
</dbReference>
<dbReference type="SUPFAM" id="SSF47413">
    <property type="entry name" value="lambda repressor-like DNA-binding domains"/>
    <property type="match status" value="1"/>
</dbReference>
<protein>
    <submittedName>
        <fullName evidence="2">Phage repressor protein, Serine peptidase, MEROPS family S24</fullName>
    </submittedName>
</protein>
<comment type="caution">
    <text evidence="2">The sequence shown here is derived from an EMBL/GenBank/DDBJ whole genome shotgun (WGS) entry which is preliminary data.</text>
</comment>
<reference evidence="2 3" key="1">
    <citation type="submission" date="2015-09" db="EMBL/GenBank/DDBJ databases">
        <title>Genome announcement of multiple Pseudomonas syringae strains.</title>
        <authorList>
            <person name="Thakur S."/>
            <person name="Wang P.W."/>
            <person name="Gong Y."/>
            <person name="Weir B.S."/>
            <person name="Guttman D.S."/>
        </authorList>
    </citation>
    <scope>NUCLEOTIDE SEQUENCE [LARGE SCALE GENOMIC DNA]</scope>
    <source>
        <strain evidence="2 3">ICMP2802</strain>
    </source>
</reference>
<dbReference type="InterPro" id="IPR010982">
    <property type="entry name" value="Lambda_DNA-bd_dom_sf"/>
</dbReference>
<feature type="non-terminal residue" evidence="2">
    <location>
        <position position="125"/>
    </location>
</feature>
<dbReference type="PROSITE" id="PS50943">
    <property type="entry name" value="HTH_CROC1"/>
    <property type="match status" value="1"/>
</dbReference>
<evidence type="ECO:0000313" key="3">
    <source>
        <dbReference type="Proteomes" id="UP000050297"/>
    </source>
</evidence>
<accession>A0A0P9GF73</accession>
<organism evidence="2 3">
    <name type="scientific">Pseudomonas syringae pv. aceris</name>
    <dbReference type="NCBI Taxonomy" id="199198"/>
    <lineage>
        <taxon>Bacteria</taxon>
        <taxon>Pseudomonadati</taxon>
        <taxon>Pseudomonadota</taxon>
        <taxon>Gammaproteobacteria</taxon>
        <taxon>Pseudomonadales</taxon>
        <taxon>Pseudomonadaceae</taxon>
        <taxon>Pseudomonas</taxon>
        <taxon>Pseudomonas syringae</taxon>
    </lineage>
</organism>
<feature type="domain" description="HTH cro/C1-type" evidence="1">
    <location>
        <begin position="53"/>
        <end position="108"/>
    </location>
</feature>
<dbReference type="InterPro" id="IPR001387">
    <property type="entry name" value="Cro/C1-type_HTH"/>
</dbReference>
<dbReference type="GO" id="GO:0003677">
    <property type="term" value="F:DNA binding"/>
    <property type="evidence" value="ECO:0007669"/>
    <property type="project" value="InterPro"/>
</dbReference>
<name>A0A0P9GF73_PSESX</name>
<dbReference type="Pfam" id="PF01381">
    <property type="entry name" value="HTH_3"/>
    <property type="match status" value="1"/>
</dbReference>
<proteinExistence type="predicted"/>
<evidence type="ECO:0000259" key="1">
    <source>
        <dbReference type="PROSITE" id="PS50943"/>
    </source>
</evidence>
<gene>
    <name evidence="2" type="ORF">ALO91_05418</name>
</gene>
<evidence type="ECO:0000313" key="2">
    <source>
        <dbReference type="EMBL" id="KPW08592.1"/>
    </source>
</evidence>
<dbReference type="Proteomes" id="UP000050297">
    <property type="component" value="Unassembled WGS sequence"/>
</dbReference>
<dbReference type="CDD" id="cd00093">
    <property type="entry name" value="HTH_XRE"/>
    <property type="match status" value="1"/>
</dbReference>
<dbReference type="Gene3D" id="1.10.260.40">
    <property type="entry name" value="lambda repressor-like DNA-binding domains"/>
    <property type="match status" value="1"/>
</dbReference>
<dbReference type="SMART" id="SM00530">
    <property type="entry name" value="HTH_XRE"/>
    <property type="match status" value="1"/>
</dbReference>
<sequence length="125" mass="13808">MWRALSRKSWPSSIGILRFAQRHFLSMLSFSRAFFSVLYSPMQSRLMTRQERIARAIAASGLKKGEIAAQCGVANSAVTQWISGESKSLRPENLYALARATGFRAEWLAIGEGPEKAPAFDANVA</sequence>
<dbReference type="AlphaFoldDB" id="A0A0P9GF73"/>